<dbReference type="Gene3D" id="3.40.50.2300">
    <property type="match status" value="1"/>
</dbReference>
<dbReference type="Pfam" id="PF00874">
    <property type="entry name" value="PRD"/>
    <property type="match status" value="1"/>
</dbReference>
<dbReference type="PANTHER" id="PTHR30185">
    <property type="entry name" value="CRYPTIC BETA-GLUCOSIDE BGL OPERON ANTITERMINATOR"/>
    <property type="match status" value="1"/>
</dbReference>
<dbReference type="PROSITE" id="PS51372">
    <property type="entry name" value="PRD_2"/>
    <property type="match status" value="1"/>
</dbReference>
<dbReference type="EMBL" id="CP029477">
    <property type="protein sequence ID" value="AWM75909.1"/>
    <property type="molecule type" value="Genomic_DNA"/>
</dbReference>
<feature type="domain" description="PTS EIIB type-2" evidence="4">
    <location>
        <begin position="411"/>
        <end position="504"/>
    </location>
</feature>
<evidence type="ECO:0000256" key="2">
    <source>
        <dbReference type="ARBA" id="ARBA00022737"/>
    </source>
</evidence>
<feature type="domain" description="PTS EIIA type-2" evidence="3">
    <location>
        <begin position="555"/>
        <end position="700"/>
    </location>
</feature>
<dbReference type="SUPFAM" id="SSF63520">
    <property type="entry name" value="PTS-regulatory domain, PRD"/>
    <property type="match status" value="1"/>
</dbReference>
<dbReference type="RefSeq" id="WP_109586725.1">
    <property type="nucleotide sequence ID" value="NZ_CP029477.1"/>
</dbReference>
<dbReference type="SUPFAM" id="SSF55804">
    <property type="entry name" value="Phoshotransferase/anion transport protein"/>
    <property type="match status" value="1"/>
</dbReference>
<keyword evidence="1" id="KW-0808">Transferase</keyword>
<dbReference type="PANTHER" id="PTHR30185:SF9">
    <property type="entry name" value="MANNITOL-SPECIFIC PHOSPHOTRANSFERASE ENZYME IIA COMPONENT"/>
    <property type="match status" value="1"/>
</dbReference>
<evidence type="ECO:0000313" key="7">
    <source>
        <dbReference type="Proteomes" id="UP000246036"/>
    </source>
</evidence>
<dbReference type="Gene3D" id="3.40.930.10">
    <property type="entry name" value="Mannitol-specific EII, Chain A"/>
    <property type="match status" value="1"/>
</dbReference>
<dbReference type="Gene3D" id="1.10.10.10">
    <property type="entry name" value="Winged helix-like DNA-binding domain superfamily/Winged helix DNA-binding domain"/>
    <property type="match status" value="1"/>
</dbReference>
<dbReference type="SUPFAM" id="SSF46785">
    <property type="entry name" value="Winged helix' DNA-binding domain"/>
    <property type="match status" value="1"/>
</dbReference>
<evidence type="ECO:0000259" key="5">
    <source>
        <dbReference type="PROSITE" id="PS51372"/>
    </source>
</evidence>
<reference evidence="6 7" key="1">
    <citation type="submission" date="2018-05" db="EMBL/GenBank/DDBJ databases">
        <title>Reference genomes for bee gut microbiota database.</title>
        <authorList>
            <person name="Ellegaard K.M."/>
        </authorList>
    </citation>
    <scope>NUCLEOTIDE SEQUENCE [LARGE SCALE GENOMIC DNA]</scope>
    <source>
        <strain evidence="6 7">ESL0186</strain>
    </source>
</reference>
<dbReference type="InterPro" id="IPR036095">
    <property type="entry name" value="PTS_EIIB-like_sf"/>
</dbReference>
<accession>A0ABN5LNY3</accession>
<dbReference type="InterPro" id="IPR016152">
    <property type="entry name" value="PTrfase/Anion_transptr"/>
</dbReference>
<dbReference type="PROSITE" id="PS51094">
    <property type="entry name" value="PTS_EIIA_TYPE_2"/>
    <property type="match status" value="1"/>
</dbReference>
<name>A0ABN5LNY3_9LACO</name>
<dbReference type="InterPro" id="IPR013196">
    <property type="entry name" value="HTH_11"/>
</dbReference>
<dbReference type="InterPro" id="IPR050661">
    <property type="entry name" value="BglG_antiterminators"/>
</dbReference>
<protein>
    <recommendedName>
        <fullName evidence="8">PTS system EIIA component</fullName>
    </recommendedName>
</protein>
<keyword evidence="2" id="KW-0677">Repeat</keyword>
<evidence type="ECO:0000313" key="6">
    <source>
        <dbReference type="EMBL" id="AWM75909.1"/>
    </source>
</evidence>
<keyword evidence="7" id="KW-1185">Reference proteome</keyword>
<dbReference type="Gene3D" id="1.10.1790.10">
    <property type="entry name" value="PRD domain"/>
    <property type="match status" value="1"/>
</dbReference>
<organism evidence="6 7">
    <name type="scientific">Lactobacillus kullabergensis</name>
    <dbReference type="NCBI Taxonomy" id="1218493"/>
    <lineage>
        <taxon>Bacteria</taxon>
        <taxon>Bacillati</taxon>
        <taxon>Bacillota</taxon>
        <taxon>Bacilli</taxon>
        <taxon>Lactobacillales</taxon>
        <taxon>Lactobacillaceae</taxon>
        <taxon>Lactobacillus</taxon>
    </lineage>
</organism>
<evidence type="ECO:0000259" key="4">
    <source>
        <dbReference type="PROSITE" id="PS51099"/>
    </source>
</evidence>
<dbReference type="InterPro" id="IPR036390">
    <property type="entry name" value="WH_DNA-bd_sf"/>
</dbReference>
<dbReference type="PROSITE" id="PS51099">
    <property type="entry name" value="PTS_EIIB_TYPE_2"/>
    <property type="match status" value="1"/>
</dbReference>
<dbReference type="Pfam" id="PF08279">
    <property type="entry name" value="HTH_11"/>
    <property type="match status" value="1"/>
</dbReference>
<feature type="domain" description="PRD" evidence="5">
    <location>
        <begin position="292"/>
        <end position="398"/>
    </location>
</feature>
<dbReference type="Pfam" id="PF00359">
    <property type="entry name" value="PTS_EIIA_2"/>
    <property type="match status" value="1"/>
</dbReference>
<dbReference type="InterPro" id="IPR036388">
    <property type="entry name" value="WH-like_DNA-bd_sf"/>
</dbReference>
<dbReference type="InterPro" id="IPR036634">
    <property type="entry name" value="PRD_sf"/>
</dbReference>
<evidence type="ECO:0000259" key="3">
    <source>
        <dbReference type="PROSITE" id="PS51094"/>
    </source>
</evidence>
<dbReference type="CDD" id="cd05568">
    <property type="entry name" value="PTS_IIB_bgl_like"/>
    <property type="match status" value="1"/>
</dbReference>
<dbReference type="InterPro" id="IPR013011">
    <property type="entry name" value="PTS_EIIB_2"/>
</dbReference>
<dbReference type="Proteomes" id="UP000246036">
    <property type="component" value="Chromosome"/>
</dbReference>
<dbReference type="SUPFAM" id="SSF52794">
    <property type="entry name" value="PTS system IIB component-like"/>
    <property type="match status" value="1"/>
</dbReference>
<dbReference type="InterPro" id="IPR002178">
    <property type="entry name" value="PTS_EIIA_type-2_dom"/>
</dbReference>
<evidence type="ECO:0008006" key="8">
    <source>
        <dbReference type="Google" id="ProtNLM"/>
    </source>
</evidence>
<sequence length="700" mass="80376">MATSNYAMTPASRLFKYLLQAPDFVSLKEILETFNISRRTAFNWLKTINNTLKQNQLDEVINVPRYGYKITDKTKKSIIAGSNMGNLTSTHELGVPLDAIDRRTAIVLLLIDQNKYLSINKLAQKFNCSRNTIIKDFKAVNKCFPRLKIVSSHLGHKINCNESAIRITIYKLLMQHNKLVYKYIEHLNFPVAKSRELVEDIQQNLQMNFSENSVQQLAYLLVFIYSRIKNDRYVKTIADYNWIANNTTNVLANCKYLLYLLTSKKITEGEVVFLSKIVLCSQATEVNCVNDSLYQDLDQIAQEIIFRYEQLTEQKISYKLFTKVLCNHLYATFFRVKFDIPFSSNEVNEIKRQYPELVKFTAIACAPLEQYLQKKLPSEEVALICLYFGSVNTKGYQDISNKDKIKRASLAEVLVVCTSGIGTSAMLYHELNKMYPLIKFSLPLEIRDLPLIFKHEYQAKLIISTAILPKKIFPIPVIKVKAVLTKHDESVIENFFRQKVPQKIEHNKSTVSNLLSIINEYADVKDVNGLRLSLDKFISPTIDENNQLGLPTLGNLLPADRIKFIHNNTLNWQEVLKMGCQLLEKNNIIDNDYFGKIVKLIKQYGPYMLISNDIFLAHAAPSNSNKKVGLSLILLDKPLSIQIRQQKATIVCMFILSPGQKREHERALEQLVDIVRNPDNVKHLLNAHSPQEVRKLLLSI</sequence>
<evidence type="ECO:0000256" key="1">
    <source>
        <dbReference type="ARBA" id="ARBA00022679"/>
    </source>
</evidence>
<gene>
    <name evidence="6" type="ORF">DKL58_07940</name>
</gene>
<proteinExistence type="predicted"/>
<dbReference type="InterPro" id="IPR011608">
    <property type="entry name" value="PRD"/>
</dbReference>